<feature type="region of interest" description="Disordered" evidence="1">
    <location>
        <begin position="482"/>
        <end position="580"/>
    </location>
</feature>
<evidence type="ECO:0000313" key="2">
    <source>
        <dbReference type="EMBL" id="KAK4137743.1"/>
    </source>
</evidence>
<reference evidence="2" key="1">
    <citation type="journal article" date="2023" name="Mol. Phylogenet. Evol.">
        <title>Genome-scale phylogeny and comparative genomics of the fungal order Sordariales.</title>
        <authorList>
            <person name="Hensen N."/>
            <person name="Bonometti L."/>
            <person name="Westerberg I."/>
            <person name="Brannstrom I.O."/>
            <person name="Guillou S."/>
            <person name="Cros-Aarteil S."/>
            <person name="Calhoun S."/>
            <person name="Haridas S."/>
            <person name="Kuo A."/>
            <person name="Mondo S."/>
            <person name="Pangilinan J."/>
            <person name="Riley R."/>
            <person name="LaButti K."/>
            <person name="Andreopoulos B."/>
            <person name="Lipzen A."/>
            <person name="Chen C."/>
            <person name="Yan M."/>
            <person name="Daum C."/>
            <person name="Ng V."/>
            <person name="Clum A."/>
            <person name="Steindorff A."/>
            <person name="Ohm R.A."/>
            <person name="Martin F."/>
            <person name="Silar P."/>
            <person name="Natvig D.O."/>
            <person name="Lalanne C."/>
            <person name="Gautier V."/>
            <person name="Ament-Velasquez S.L."/>
            <person name="Kruys A."/>
            <person name="Hutchinson M.I."/>
            <person name="Powell A.J."/>
            <person name="Barry K."/>
            <person name="Miller A.N."/>
            <person name="Grigoriev I.V."/>
            <person name="Debuchy R."/>
            <person name="Gladieux P."/>
            <person name="Hiltunen Thoren M."/>
            <person name="Johannesson H."/>
        </authorList>
    </citation>
    <scope>NUCLEOTIDE SEQUENCE</scope>
    <source>
        <strain evidence="2">CBS 123565</strain>
    </source>
</reference>
<feature type="compositionally biased region" description="Low complexity" evidence="1">
    <location>
        <begin position="331"/>
        <end position="342"/>
    </location>
</feature>
<dbReference type="AlphaFoldDB" id="A0AAN6URJ8"/>
<dbReference type="EMBL" id="MU853402">
    <property type="protein sequence ID" value="KAK4137743.1"/>
    <property type="molecule type" value="Genomic_DNA"/>
</dbReference>
<accession>A0AAN6URJ8</accession>
<evidence type="ECO:0000313" key="4">
    <source>
        <dbReference type="Proteomes" id="UP001304895"/>
    </source>
</evidence>
<organism evidence="2 4">
    <name type="scientific">Trichocladium antarcticum</name>
    <dbReference type="NCBI Taxonomy" id="1450529"/>
    <lineage>
        <taxon>Eukaryota</taxon>
        <taxon>Fungi</taxon>
        <taxon>Dikarya</taxon>
        <taxon>Ascomycota</taxon>
        <taxon>Pezizomycotina</taxon>
        <taxon>Sordariomycetes</taxon>
        <taxon>Sordariomycetidae</taxon>
        <taxon>Sordariales</taxon>
        <taxon>Chaetomiaceae</taxon>
        <taxon>Trichocladium</taxon>
    </lineage>
</organism>
<evidence type="ECO:0000256" key="1">
    <source>
        <dbReference type="SAM" id="MobiDB-lite"/>
    </source>
</evidence>
<reference evidence="2" key="2">
    <citation type="submission" date="2023-05" db="EMBL/GenBank/DDBJ databases">
        <authorList>
            <consortium name="Lawrence Berkeley National Laboratory"/>
            <person name="Steindorff A."/>
            <person name="Hensen N."/>
            <person name="Bonometti L."/>
            <person name="Westerberg I."/>
            <person name="Brannstrom I.O."/>
            <person name="Guillou S."/>
            <person name="Cros-Aarteil S."/>
            <person name="Calhoun S."/>
            <person name="Haridas S."/>
            <person name="Kuo A."/>
            <person name="Mondo S."/>
            <person name="Pangilinan J."/>
            <person name="Riley R."/>
            <person name="Labutti K."/>
            <person name="Andreopoulos B."/>
            <person name="Lipzen A."/>
            <person name="Chen C."/>
            <person name="Yanf M."/>
            <person name="Daum C."/>
            <person name="Ng V."/>
            <person name="Clum A."/>
            <person name="Ohm R."/>
            <person name="Martin F."/>
            <person name="Silar P."/>
            <person name="Natvig D."/>
            <person name="Lalanne C."/>
            <person name="Gautier V."/>
            <person name="Ament-Velasquez S.L."/>
            <person name="Kruys A."/>
            <person name="Hutchinson M.I."/>
            <person name="Powell A.J."/>
            <person name="Barry K."/>
            <person name="Miller A.N."/>
            <person name="Grigoriev I.V."/>
            <person name="Debuchy R."/>
            <person name="Gladieux P."/>
            <person name="Thoren M.H."/>
            <person name="Johannesson H."/>
        </authorList>
    </citation>
    <scope>NUCLEOTIDE SEQUENCE</scope>
    <source>
        <strain evidence="2">CBS 123565</strain>
    </source>
</reference>
<evidence type="ECO:0000313" key="3">
    <source>
        <dbReference type="EMBL" id="KAK4137746.1"/>
    </source>
</evidence>
<sequence length="580" mass="63884">MVPTPEMPPRGRSPARSSDELDDDDWTVYSGTESISDRSIASVDSSLNRHDTAPVFRLKKGEQDRAVYEAWNIQYVPDRRTTIGGFKALGVKVERFEDGGGRIQVGPRPSTQSELARMHLNAIEDFKAKHTRCLAARAIRGKAKTYEQDLEARSRELPHRVRAAAAKLLHDRGKAASTCYRTRTWTVVAMREQLRCRFSEADYPDVKRHKFRFWKNRHREEPLLYALVIRGAETAVCAEEDGVSNFAPFSNPWVHADSAETGRKSHARHLRQESLRRKRHGLSPPNQAARERSVSPPSYRSSRSFSESPAPTIRNPRDQSPPPYWSRQAHSSVRSRSPSVRVRVMPRFDDTLEAMSVPTPPESFTPPPGVSAYSRPPMGPMSFPAIYHGPFHPQPPLTATGLPPPFRYPARPMPGSPFGPHPFDTADIPAAPATCVGCRSTLPHAHYSRLLPSHRPPPQIGNPVYHPTCTVCARHSPPPMLFSPDSGPYDPPPGPAYLDFPSRPSSPPPPPRFPPLSTPSLSSRSSWSIPLAAPQPPTSPPQSAAPELRAESTPESPRGSQAGGGPASLPGGGVIRLLVA</sequence>
<protein>
    <submittedName>
        <fullName evidence="2">Uncharacterized protein</fullName>
    </submittedName>
</protein>
<name>A0AAN6URJ8_9PEZI</name>
<feature type="compositionally biased region" description="Low complexity" evidence="1">
    <location>
        <begin position="294"/>
        <end position="311"/>
    </location>
</feature>
<feature type="compositionally biased region" description="Pro residues" evidence="1">
    <location>
        <begin position="504"/>
        <end position="517"/>
    </location>
</feature>
<dbReference type="EMBL" id="MU853402">
    <property type="protein sequence ID" value="KAK4137746.1"/>
    <property type="molecule type" value="Genomic_DNA"/>
</dbReference>
<comment type="caution">
    <text evidence="2">The sequence shown here is derived from an EMBL/GenBank/DDBJ whole genome shotgun (WGS) entry which is preliminary data.</text>
</comment>
<keyword evidence="4" id="KW-1185">Reference proteome</keyword>
<feature type="compositionally biased region" description="Gly residues" evidence="1">
    <location>
        <begin position="561"/>
        <end position="574"/>
    </location>
</feature>
<feature type="region of interest" description="Disordered" evidence="1">
    <location>
        <begin position="1"/>
        <end position="28"/>
    </location>
</feature>
<feature type="region of interest" description="Disordered" evidence="1">
    <location>
        <begin position="258"/>
        <end position="342"/>
    </location>
</feature>
<feature type="compositionally biased region" description="Low complexity" evidence="1">
    <location>
        <begin position="518"/>
        <end position="532"/>
    </location>
</feature>
<proteinExistence type="predicted"/>
<dbReference type="Proteomes" id="UP001304895">
    <property type="component" value="Unassembled WGS sequence"/>
</dbReference>
<gene>
    <name evidence="3" type="ORF">BT67DRAFT_120059</name>
    <name evidence="2" type="ORF">BT67DRAFT_431958</name>
</gene>